<evidence type="ECO:0000313" key="3">
    <source>
        <dbReference type="EMBL" id="RKP56938.1"/>
    </source>
</evidence>
<dbReference type="InterPro" id="IPR003848">
    <property type="entry name" value="DUF218"/>
</dbReference>
<evidence type="ECO:0000259" key="2">
    <source>
        <dbReference type="Pfam" id="PF02698"/>
    </source>
</evidence>
<dbReference type="InterPro" id="IPR014729">
    <property type="entry name" value="Rossmann-like_a/b/a_fold"/>
</dbReference>
<organism evidence="3 4">
    <name type="scientific">Cohnella endophytica</name>
    <dbReference type="NCBI Taxonomy" id="2419778"/>
    <lineage>
        <taxon>Bacteria</taxon>
        <taxon>Bacillati</taxon>
        <taxon>Bacillota</taxon>
        <taxon>Bacilli</taxon>
        <taxon>Bacillales</taxon>
        <taxon>Paenibacillaceae</taxon>
        <taxon>Cohnella</taxon>
    </lineage>
</organism>
<dbReference type="Proteomes" id="UP000282076">
    <property type="component" value="Unassembled WGS sequence"/>
</dbReference>
<dbReference type="CDD" id="cd06259">
    <property type="entry name" value="YdcF-like"/>
    <property type="match status" value="1"/>
</dbReference>
<evidence type="ECO:0000313" key="4">
    <source>
        <dbReference type="Proteomes" id="UP000282076"/>
    </source>
</evidence>
<reference evidence="3 4" key="1">
    <citation type="submission" date="2018-10" db="EMBL/GenBank/DDBJ databases">
        <title>Cohnella sp. M2MS4P-1, whole genome shotgun sequence.</title>
        <authorList>
            <person name="Tuo L."/>
        </authorList>
    </citation>
    <scope>NUCLEOTIDE SEQUENCE [LARGE SCALE GENOMIC DNA]</scope>
    <source>
        <strain evidence="3 4">M2MS4P-1</strain>
    </source>
</reference>
<dbReference type="AlphaFoldDB" id="A0A494Y9E7"/>
<dbReference type="PANTHER" id="PTHR30336:SF20">
    <property type="entry name" value="DUF218 DOMAIN-CONTAINING PROTEIN"/>
    <property type="match status" value="1"/>
</dbReference>
<dbReference type="InterPro" id="IPR051599">
    <property type="entry name" value="Cell_Envelope_Assoc"/>
</dbReference>
<proteinExistence type="predicted"/>
<keyword evidence="1" id="KW-1133">Transmembrane helix</keyword>
<feature type="transmembrane region" description="Helical" evidence="1">
    <location>
        <begin position="28"/>
        <end position="51"/>
    </location>
</feature>
<feature type="domain" description="DUF218" evidence="2">
    <location>
        <begin position="73"/>
        <end position="213"/>
    </location>
</feature>
<dbReference type="PANTHER" id="PTHR30336">
    <property type="entry name" value="INNER MEMBRANE PROTEIN, PROBABLE PERMEASE"/>
    <property type="match status" value="1"/>
</dbReference>
<dbReference type="GO" id="GO:0005886">
    <property type="term" value="C:plasma membrane"/>
    <property type="evidence" value="ECO:0007669"/>
    <property type="project" value="TreeGrafter"/>
</dbReference>
<protein>
    <submittedName>
        <fullName evidence="3">YdcF family protein</fullName>
    </submittedName>
</protein>
<keyword evidence="1" id="KW-0472">Membrane</keyword>
<dbReference type="Pfam" id="PF02698">
    <property type="entry name" value="DUF218"/>
    <property type="match status" value="1"/>
</dbReference>
<accession>A0A494Y9E7</accession>
<evidence type="ECO:0000256" key="1">
    <source>
        <dbReference type="SAM" id="Phobius"/>
    </source>
</evidence>
<keyword evidence="1" id="KW-0812">Transmembrane</keyword>
<gene>
    <name evidence="3" type="ORF">D7Z26_02820</name>
</gene>
<comment type="caution">
    <text evidence="3">The sequence shown here is derived from an EMBL/GenBank/DDBJ whole genome shotgun (WGS) entry which is preliminary data.</text>
</comment>
<name>A0A494Y9E7_9BACL</name>
<keyword evidence="4" id="KW-1185">Reference proteome</keyword>
<dbReference type="EMBL" id="RBZM01000002">
    <property type="protein sequence ID" value="RKP56938.1"/>
    <property type="molecule type" value="Genomic_DNA"/>
</dbReference>
<sequence length="226" mass="25553">MRDFTRGRFELTTNLYSPKRKRKKWLRVFFWAAAIGFVALVAWCASLYYVITHYEGTVRDEVSVSTSARADTGIVLGATLWNDKPSPGLQERLNLALRLYREGAFEHIIVTGGLDDNGATVTEAEGMKRYLLEQGVPESAIMAEPLSRSTYENLVNSRKLMEDQGWRTAIIVTHNYHGSRAADIAKKLDFAPVQVAVTKSTVLKMSYHNTREVLAYTKWLGTKLFL</sequence>
<dbReference type="Gene3D" id="3.40.50.620">
    <property type="entry name" value="HUPs"/>
    <property type="match status" value="1"/>
</dbReference>